<accession>A0AA35ULU4</accession>
<dbReference type="EMBL" id="OX465086">
    <property type="protein sequence ID" value="CAI9259594.1"/>
    <property type="molecule type" value="Genomic_DNA"/>
</dbReference>
<organism evidence="1 2">
    <name type="scientific">Lactuca saligna</name>
    <name type="common">Willowleaf lettuce</name>
    <dbReference type="NCBI Taxonomy" id="75948"/>
    <lineage>
        <taxon>Eukaryota</taxon>
        <taxon>Viridiplantae</taxon>
        <taxon>Streptophyta</taxon>
        <taxon>Embryophyta</taxon>
        <taxon>Tracheophyta</taxon>
        <taxon>Spermatophyta</taxon>
        <taxon>Magnoliopsida</taxon>
        <taxon>eudicotyledons</taxon>
        <taxon>Gunneridae</taxon>
        <taxon>Pentapetalae</taxon>
        <taxon>asterids</taxon>
        <taxon>campanulids</taxon>
        <taxon>Asterales</taxon>
        <taxon>Asteraceae</taxon>
        <taxon>Cichorioideae</taxon>
        <taxon>Cichorieae</taxon>
        <taxon>Lactucinae</taxon>
        <taxon>Lactuca</taxon>
    </lineage>
</organism>
<gene>
    <name evidence="1" type="ORF">LSALG_LOCUS479</name>
</gene>
<proteinExistence type="predicted"/>
<protein>
    <submittedName>
        <fullName evidence="1">Uncharacterized protein</fullName>
    </submittedName>
</protein>
<name>A0AA35ULU4_LACSI</name>
<evidence type="ECO:0000313" key="2">
    <source>
        <dbReference type="Proteomes" id="UP001177003"/>
    </source>
</evidence>
<keyword evidence="2" id="KW-1185">Reference proteome</keyword>
<evidence type="ECO:0000313" key="1">
    <source>
        <dbReference type="EMBL" id="CAI9259594.1"/>
    </source>
</evidence>
<dbReference type="AlphaFoldDB" id="A0AA35ULU4"/>
<dbReference type="Proteomes" id="UP001177003">
    <property type="component" value="Chromosome 0"/>
</dbReference>
<reference evidence="1" key="1">
    <citation type="submission" date="2023-04" db="EMBL/GenBank/DDBJ databases">
        <authorList>
            <person name="Vijverberg K."/>
            <person name="Xiong W."/>
            <person name="Schranz E."/>
        </authorList>
    </citation>
    <scope>NUCLEOTIDE SEQUENCE</scope>
</reference>
<sequence>MDQLNRYIALMRIEEVENENHFGSICRDLAHFLGYIHWTVPTELTRRILQDVETVSLTIPRMEKDISFHEAYTMRIHLKECIKRLDDNMLDIERFRRLPSQITTAIKEKRSIDLMNEKRAFALKYKRRLVTRKNWKIYGGLPIPINKRLFLVALQNQQRKGFHRRASLIGNAGRRQMVVVVRFRHHQQRFHPGSRRRISVKRSSVEPIKAPDWVSVPDDRNPPLKPLAQFVN</sequence>